<accession>A0ABS4EAR5</accession>
<evidence type="ECO:0000256" key="7">
    <source>
        <dbReference type="ARBA" id="ARBA00022989"/>
    </source>
</evidence>
<keyword evidence="4 10" id="KW-1003">Cell membrane</keyword>
<evidence type="ECO:0000256" key="3">
    <source>
        <dbReference type="ARBA" id="ARBA00022448"/>
    </source>
</evidence>
<evidence type="ECO:0000313" key="11">
    <source>
        <dbReference type="EMBL" id="MBP1855037.1"/>
    </source>
</evidence>
<keyword evidence="5 10" id="KW-0812">Transmembrane</keyword>
<proteinExistence type="inferred from homology"/>
<evidence type="ECO:0000256" key="10">
    <source>
        <dbReference type="RuleBase" id="RU365087"/>
    </source>
</evidence>
<comment type="similarity">
    <text evidence="2 10">Belongs to the SecG family.</text>
</comment>
<evidence type="ECO:0000256" key="8">
    <source>
        <dbReference type="ARBA" id="ARBA00023010"/>
    </source>
</evidence>
<keyword evidence="9 10" id="KW-0472">Membrane</keyword>
<dbReference type="EMBL" id="JAGGJX010000002">
    <property type="protein sequence ID" value="MBP1855037.1"/>
    <property type="molecule type" value="Genomic_DNA"/>
</dbReference>
<keyword evidence="8 10" id="KW-0811">Translocation</keyword>
<feature type="transmembrane region" description="Helical" evidence="10">
    <location>
        <begin position="6"/>
        <end position="23"/>
    </location>
</feature>
<keyword evidence="12" id="KW-1185">Reference proteome</keyword>
<dbReference type="PRINTS" id="PR01651">
    <property type="entry name" value="SECGEXPORT"/>
</dbReference>
<organism evidence="11 12">
    <name type="scientific">Metaclostridioides mangenotii</name>
    <dbReference type="NCBI Taxonomy" id="1540"/>
    <lineage>
        <taxon>Bacteria</taxon>
        <taxon>Bacillati</taxon>
        <taxon>Bacillota</taxon>
        <taxon>Clostridia</taxon>
        <taxon>Peptostreptococcales</taxon>
        <taxon>Peptostreptococcaceae</taxon>
        <taxon>Metaclostridioides</taxon>
    </lineage>
</organism>
<reference evidence="11 12" key="1">
    <citation type="submission" date="2021-03" db="EMBL/GenBank/DDBJ databases">
        <title>Genomic Encyclopedia of Type Strains, Phase IV (KMG-IV): sequencing the most valuable type-strain genomes for metagenomic binning, comparative biology and taxonomic classification.</title>
        <authorList>
            <person name="Goeker M."/>
        </authorList>
    </citation>
    <scope>NUCLEOTIDE SEQUENCE [LARGE SCALE GENOMIC DNA]</scope>
    <source>
        <strain evidence="11 12">DSM 1289</strain>
    </source>
</reference>
<evidence type="ECO:0000256" key="6">
    <source>
        <dbReference type="ARBA" id="ARBA00022927"/>
    </source>
</evidence>
<gene>
    <name evidence="11" type="ORF">J2Z43_001430</name>
</gene>
<comment type="subcellular location">
    <subcellularLocation>
        <location evidence="1 10">Cell membrane</location>
        <topology evidence="1 10">Multi-pass membrane protein</topology>
    </subcellularLocation>
</comment>
<protein>
    <recommendedName>
        <fullName evidence="10">Protein-export membrane protein SecG</fullName>
    </recommendedName>
</protein>
<name>A0ABS4EAR5_9FIRM</name>
<feature type="transmembrane region" description="Helical" evidence="10">
    <location>
        <begin position="56"/>
        <end position="74"/>
    </location>
</feature>
<evidence type="ECO:0000256" key="9">
    <source>
        <dbReference type="ARBA" id="ARBA00023136"/>
    </source>
</evidence>
<evidence type="ECO:0000313" key="12">
    <source>
        <dbReference type="Proteomes" id="UP000767291"/>
    </source>
</evidence>
<dbReference type="PANTHER" id="PTHR34182:SF1">
    <property type="entry name" value="PROTEIN-EXPORT MEMBRANE PROTEIN SECG"/>
    <property type="match status" value="1"/>
</dbReference>
<evidence type="ECO:0000256" key="1">
    <source>
        <dbReference type="ARBA" id="ARBA00004651"/>
    </source>
</evidence>
<keyword evidence="6 10" id="KW-0653">Protein transport</keyword>
<comment type="function">
    <text evidence="10">Involved in protein export. Participates in an early event of protein translocation.</text>
</comment>
<keyword evidence="3 10" id="KW-0813">Transport</keyword>
<comment type="caution">
    <text evidence="11">The sequence shown here is derived from an EMBL/GenBank/DDBJ whole genome shotgun (WGS) entry which is preliminary data.</text>
</comment>
<keyword evidence="7 10" id="KW-1133">Transmembrane helix</keyword>
<dbReference type="NCBIfam" id="TIGR00810">
    <property type="entry name" value="secG"/>
    <property type="match status" value="1"/>
</dbReference>
<evidence type="ECO:0000256" key="2">
    <source>
        <dbReference type="ARBA" id="ARBA00008445"/>
    </source>
</evidence>
<evidence type="ECO:0000256" key="4">
    <source>
        <dbReference type="ARBA" id="ARBA00022475"/>
    </source>
</evidence>
<sequence>MNLNNFLMGLQIVLGIVMVVSIMPQDTKSALPSQFGGDGNQTYFKPKGKQAFLGKITKITAVLFFINALALLILDK</sequence>
<evidence type="ECO:0000256" key="5">
    <source>
        <dbReference type="ARBA" id="ARBA00022692"/>
    </source>
</evidence>
<dbReference type="Proteomes" id="UP000767291">
    <property type="component" value="Unassembled WGS sequence"/>
</dbReference>
<dbReference type="Pfam" id="PF03840">
    <property type="entry name" value="SecG"/>
    <property type="match status" value="1"/>
</dbReference>
<dbReference type="PANTHER" id="PTHR34182">
    <property type="entry name" value="PROTEIN-EXPORT MEMBRANE PROTEIN SECG"/>
    <property type="match status" value="1"/>
</dbReference>
<dbReference type="InterPro" id="IPR004692">
    <property type="entry name" value="SecG"/>
</dbReference>